<sequence length="324" mass="35747">MDVYVLRNFLAIAEHGNMTHAAEALHISQSALSMQVKRLEGELGKQLFVRHSRHLALTDEGQLLKQRAETIVGLMDKTVAEFHALDELGGGEIRAGCAESHLIGRFARAFASFREDYPRVRIDITSGGTDQVLGLLARDEIDLAIIVEPPHLDRYHFIEVPGTDEWGAVVRADDPLAELGEVTVDDLVGRELHISRQSLTEDLPRWAGPRLGELRFLGHYNLAYNGAVFVREGLGVLLTFRHLIDCHPGSGLYFRPLSPPLRNKMFIVWQKNQVFTPIVQRFVEHLTAVLGRAGHVGLTAEHGDTAGGEVASEKAGRKGGKPAP</sequence>
<keyword evidence="4" id="KW-0804">Transcription</keyword>
<feature type="domain" description="HTH lysR-type" evidence="6">
    <location>
        <begin position="1"/>
        <end position="58"/>
    </location>
</feature>
<dbReference type="InterPro" id="IPR005119">
    <property type="entry name" value="LysR_subst-bd"/>
</dbReference>
<evidence type="ECO:0000256" key="5">
    <source>
        <dbReference type="SAM" id="MobiDB-lite"/>
    </source>
</evidence>
<dbReference type="FunFam" id="1.10.10.10:FF:000001">
    <property type="entry name" value="LysR family transcriptional regulator"/>
    <property type="match status" value="1"/>
</dbReference>
<comment type="similarity">
    <text evidence="1">Belongs to the LysR transcriptional regulatory family.</text>
</comment>
<evidence type="ECO:0000313" key="7">
    <source>
        <dbReference type="EMBL" id="AHI23151.1"/>
    </source>
</evidence>
<protein>
    <submittedName>
        <fullName evidence="7">LysR family transcriptional regulator</fullName>
    </submittedName>
</protein>
<dbReference type="Gene3D" id="1.10.10.10">
    <property type="entry name" value="Winged helix-like DNA-binding domain superfamily/Winged helix DNA-binding domain"/>
    <property type="match status" value="1"/>
</dbReference>
<dbReference type="STRING" id="1224164.B843_08830"/>
<dbReference type="InterPro" id="IPR000847">
    <property type="entry name" value="LysR_HTH_N"/>
</dbReference>
<dbReference type="CDD" id="cd05466">
    <property type="entry name" value="PBP2_LTTR_substrate"/>
    <property type="match status" value="1"/>
</dbReference>
<evidence type="ECO:0000313" key="8">
    <source>
        <dbReference type="Proteomes" id="UP000019222"/>
    </source>
</evidence>
<reference evidence="7 8" key="1">
    <citation type="submission" date="2013-02" db="EMBL/GenBank/DDBJ databases">
        <title>The complete genome sequence of Corynebacterium vitaeruminis DSM 20294.</title>
        <authorList>
            <person name="Ruckert C."/>
            <person name="Albersmeier A."/>
            <person name="Kalinowski J."/>
        </authorList>
    </citation>
    <scope>NUCLEOTIDE SEQUENCE [LARGE SCALE GENOMIC DNA]</scope>
    <source>
        <strain evidence="8">ATCC 10234</strain>
    </source>
</reference>
<organism evidence="7 8">
    <name type="scientific">Corynebacterium vitaeruminis DSM 20294</name>
    <dbReference type="NCBI Taxonomy" id="1224164"/>
    <lineage>
        <taxon>Bacteria</taxon>
        <taxon>Bacillati</taxon>
        <taxon>Actinomycetota</taxon>
        <taxon>Actinomycetes</taxon>
        <taxon>Mycobacteriales</taxon>
        <taxon>Corynebacteriaceae</taxon>
        <taxon>Corynebacterium</taxon>
    </lineage>
</organism>
<dbReference type="GO" id="GO:0003677">
    <property type="term" value="F:DNA binding"/>
    <property type="evidence" value="ECO:0007669"/>
    <property type="project" value="UniProtKB-KW"/>
</dbReference>
<keyword evidence="8" id="KW-1185">Reference proteome</keyword>
<dbReference type="InterPro" id="IPR050950">
    <property type="entry name" value="HTH-type_LysR_regulators"/>
</dbReference>
<dbReference type="Gene3D" id="3.40.190.10">
    <property type="entry name" value="Periplasmic binding protein-like II"/>
    <property type="match status" value="2"/>
</dbReference>
<keyword evidence="3" id="KW-0238">DNA-binding</keyword>
<dbReference type="AlphaFoldDB" id="W5Y1L9"/>
<dbReference type="PROSITE" id="PS50931">
    <property type="entry name" value="HTH_LYSR"/>
    <property type="match status" value="1"/>
</dbReference>
<dbReference type="Pfam" id="PF00126">
    <property type="entry name" value="HTH_1"/>
    <property type="match status" value="1"/>
</dbReference>
<dbReference type="GO" id="GO:0005829">
    <property type="term" value="C:cytosol"/>
    <property type="evidence" value="ECO:0007669"/>
    <property type="project" value="TreeGrafter"/>
</dbReference>
<keyword evidence="2" id="KW-0805">Transcription regulation</keyword>
<dbReference type="PANTHER" id="PTHR30419">
    <property type="entry name" value="HTH-TYPE TRANSCRIPTIONAL REGULATOR YBHD"/>
    <property type="match status" value="1"/>
</dbReference>
<dbReference type="InterPro" id="IPR036390">
    <property type="entry name" value="WH_DNA-bd_sf"/>
</dbReference>
<dbReference type="EMBL" id="CP004353">
    <property type="protein sequence ID" value="AHI23151.1"/>
    <property type="molecule type" value="Genomic_DNA"/>
</dbReference>
<dbReference type="HOGENOM" id="CLU_039613_6_2_11"/>
<proteinExistence type="inferred from homology"/>
<dbReference type="eggNOG" id="COG0583">
    <property type="taxonomic scope" value="Bacteria"/>
</dbReference>
<accession>W5Y1L9</accession>
<evidence type="ECO:0000259" key="6">
    <source>
        <dbReference type="PROSITE" id="PS50931"/>
    </source>
</evidence>
<dbReference type="KEGG" id="cvt:B843_08830"/>
<evidence type="ECO:0000256" key="3">
    <source>
        <dbReference type="ARBA" id="ARBA00023125"/>
    </source>
</evidence>
<dbReference type="PANTHER" id="PTHR30419:SF8">
    <property type="entry name" value="NITROGEN ASSIMILATION TRANSCRIPTIONAL ACTIVATOR-RELATED"/>
    <property type="match status" value="1"/>
</dbReference>
<dbReference type="RefSeq" id="WP_025253168.1">
    <property type="nucleotide sequence ID" value="NZ_CP004353.1"/>
</dbReference>
<dbReference type="GO" id="GO:0003700">
    <property type="term" value="F:DNA-binding transcription factor activity"/>
    <property type="evidence" value="ECO:0007669"/>
    <property type="project" value="InterPro"/>
</dbReference>
<name>W5Y1L9_9CORY</name>
<dbReference type="Pfam" id="PF03466">
    <property type="entry name" value="LysR_substrate"/>
    <property type="match status" value="1"/>
</dbReference>
<feature type="region of interest" description="Disordered" evidence="5">
    <location>
        <begin position="300"/>
        <end position="324"/>
    </location>
</feature>
<gene>
    <name evidence="7" type="ORF">B843_08830</name>
</gene>
<dbReference type="InterPro" id="IPR036388">
    <property type="entry name" value="WH-like_DNA-bd_sf"/>
</dbReference>
<dbReference type="Proteomes" id="UP000019222">
    <property type="component" value="Chromosome"/>
</dbReference>
<evidence type="ECO:0000256" key="2">
    <source>
        <dbReference type="ARBA" id="ARBA00023015"/>
    </source>
</evidence>
<dbReference type="PRINTS" id="PR00039">
    <property type="entry name" value="HTHLYSR"/>
</dbReference>
<evidence type="ECO:0000256" key="1">
    <source>
        <dbReference type="ARBA" id="ARBA00009437"/>
    </source>
</evidence>
<dbReference type="PATRIC" id="fig|1224164.3.peg.1782"/>
<evidence type="ECO:0000256" key="4">
    <source>
        <dbReference type="ARBA" id="ARBA00023163"/>
    </source>
</evidence>
<dbReference type="SUPFAM" id="SSF53850">
    <property type="entry name" value="Periplasmic binding protein-like II"/>
    <property type="match status" value="1"/>
</dbReference>
<dbReference type="SUPFAM" id="SSF46785">
    <property type="entry name" value="Winged helix' DNA-binding domain"/>
    <property type="match status" value="1"/>
</dbReference>